<dbReference type="PANTHER" id="PTHR21015:SF22">
    <property type="entry name" value="GLYCOSYLTRANSFERASE"/>
    <property type="match status" value="1"/>
</dbReference>
<dbReference type="Proteomes" id="UP000594001">
    <property type="component" value="Chromosome"/>
</dbReference>
<keyword evidence="3 10" id="KW-0328">Glycosyltransferase</keyword>
<evidence type="ECO:0000259" key="12">
    <source>
        <dbReference type="Pfam" id="PF04101"/>
    </source>
</evidence>
<dbReference type="Pfam" id="PF03033">
    <property type="entry name" value="Glyco_transf_28"/>
    <property type="match status" value="1"/>
</dbReference>
<dbReference type="AlphaFoldDB" id="A0A7L9RV40"/>
<feature type="binding site" evidence="10">
    <location>
        <position position="191"/>
    </location>
    <ligand>
        <name>UDP-N-acetyl-alpha-D-glucosamine</name>
        <dbReference type="ChEBI" id="CHEBI:57705"/>
    </ligand>
</feature>
<dbReference type="GO" id="GO:0009252">
    <property type="term" value="P:peptidoglycan biosynthetic process"/>
    <property type="evidence" value="ECO:0007669"/>
    <property type="project" value="UniProtKB-UniRule"/>
</dbReference>
<dbReference type="GO" id="GO:0071555">
    <property type="term" value="P:cell wall organization"/>
    <property type="evidence" value="ECO:0007669"/>
    <property type="project" value="UniProtKB-KW"/>
</dbReference>
<reference evidence="13 14" key="1">
    <citation type="submission" date="2020-06" db="EMBL/GenBank/DDBJ databases">
        <title>The endosymbiont of the kinetoplastid Bodo saltans is a Paracaedibacter-like alpha-proteobacterium possessing a putative toxin-antitoxin system.</title>
        <authorList>
            <person name="Midha S."/>
            <person name="Rigden D.J."/>
            <person name="Siozios S."/>
            <person name="Hurst G.D.D."/>
            <person name="Jackson A.P."/>
        </authorList>
    </citation>
    <scope>NUCLEOTIDE SEQUENCE [LARGE SCALE GENOMIC DNA]</scope>
    <source>
        <strain evidence="13">Lake Konstanz</strain>
    </source>
</reference>
<keyword evidence="2 10" id="KW-0132">Cell division</keyword>
<dbReference type="RefSeq" id="WP_350331990.1">
    <property type="nucleotide sequence ID" value="NZ_CP054719.1"/>
</dbReference>
<keyword evidence="7 10" id="KW-0472">Membrane</keyword>
<feature type="domain" description="Glycosyl transferase family 28 C-terminal" evidence="12">
    <location>
        <begin position="185"/>
        <end position="339"/>
    </location>
</feature>
<comment type="function">
    <text evidence="10">Cell wall formation. Catalyzes the transfer of a GlcNAc subunit on undecaprenyl-pyrophosphoryl-MurNAc-pentapeptide (lipid intermediate I) to form undecaprenyl-pyrophosphoryl-MurNAc-(pentapeptide)GlcNAc (lipid intermediate II).</text>
</comment>
<dbReference type="PANTHER" id="PTHR21015">
    <property type="entry name" value="UDP-N-ACETYLGLUCOSAMINE--N-ACETYLMURAMYL-(PENTAPEPTIDE) PYROPHOSPHORYL-UNDECAPRENOL N-ACETYLGLUCOSAMINE TRANSFERASE 1"/>
    <property type="match status" value="1"/>
</dbReference>
<evidence type="ECO:0000256" key="1">
    <source>
        <dbReference type="ARBA" id="ARBA00022475"/>
    </source>
</evidence>
<feature type="binding site" evidence="10">
    <location>
        <begin position="12"/>
        <end position="14"/>
    </location>
    <ligand>
        <name>UDP-N-acetyl-alpha-D-glucosamine</name>
        <dbReference type="ChEBI" id="CHEBI:57705"/>
    </ligand>
</feature>
<evidence type="ECO:0000256" key="8">
    <source>
        <dbReference type="ARBA" id="ARBA00023306"/>
    </source>
</evidence>
<dbReference type="Gene3D" id="3.40.50.2000">
    <property type="entry name" value="Glycogen Phosphorylase B"/>
    <property type="match status" value="2"/>
</dbReference>
<evidence type="ECO:0000256" key="5">
    <source>
        <dbReference type="ARBA" id="ARBA00022960"/>
    </source>
</evidence>
<comment type="catalytic activity">
    <reaction evidence="10">
        <text>di-trans,octa-cis-undecaprenyl diphospho-N-acetyl-alpha-D-muramoyl-L-alanyl-D-glutamyl-meso-2,6-diaminopimeloyl-D-alanyl-D-alanine + UDP-N-acetyl-alpha-D-glucosamine = di-trans,octa-cis-undecaprenyl diphospho-[N-acetyl-alpha-D-glucosaminyl-(1-&gt;4)]-N-acetyl-alpha-D-muramoyl-L-alanyl-D-glutamyl-meso-2,6-diaminopimeloyl-D-alanyl-D-alanine + UDP + H(+)</text>
        <dbReference type="Rhea" id="RHEA:31227"/>
        <dbReference type="ChEBI" id="CHEBI:15378"/>
        <dbReference type="ChEBI" id="CHEBI:57705"/>
        <dbReference type="ChEBI" id="CHEBI:58223"/>
        <dbReference type="ChEBI" id="CHEBI:61387"/>
        <dbReference type="ChEBI" id="CHEBI:61388"/>
        <dbReference type="EC" id="2.4.1.227"/>
    </reaction>
</comment>
<keyword evidence="1 10" id="KW-1003">Cell membrane</keyword>
<keyword evidence="14" id="KW-1185">Reference proteome</keyword>
<keyword evidence="8 10" id="KW-0131">Cell cycle</keyword>
<dbReference type="Pfam" id="PF04101">
    <property type="entry name" value="Glyco_tran_28_C"/>
    <property type="match status" value="1"/>
</dbReference>
<dbReference type="InterPro" id="IPR006009">
    <property type="entry name" value="GlcNAc_MurG"/>
</dbReference>
<dbReference type="CDD" id="cd03785">
    <property type="entry name" value="GT28_MurG"/>
    <property type="match status" value="1"/>
</dbReference>
<sequence>MASTIILAAGGTGGHIFPAEAIATALTLKGHKVIFITDRAGRKFDRLPPSVQIMVLPMCRRKNSFIGMAKFGWGLLRSMYHVYRGYKMMKPSIVIGFGGYPAFPPVVVAQGLKIPTILHEQNAVLGQVNRILCKGVKHLALSFDNTQKVETKASVTVTGTPVRDVFYEFRETDYAVFDSNEKIHVLVTGGSQGAKVFSTVIPKAIAKLPEALKHRLSIIHQCPKGDVDSLSMAYKDAGVQAEVVDFIENMSEQISTAHLVIARAGASTLAELEIIGRPVILVPFPGAKDDHQWVNAQHIQQAKAGWCVRQHEFTSDYLANQLECLINDPKLLYDAAIKMKALGRTTSTEDIINLIETELNKDR</sequence>
<keyword evidence="6 10" id="KW-0573">Peptidoglycan synthesis</keyword>
<dbReference type="KEGG" id="pbal:CPBP_01240"/>
<proteinExistence type="inferred from homology"/>
<feature type="binding site" evidence="10">
    <location>
        <position position="163"/>
    </location>
    <ligand>
        <name>UDP-N-acetyl-alpha-D-glucosamine</name>
        <dbReference type="ChEBI" id="CHEBI:57705"/>
    </ligand>
</feature>
<dbReference type="EC" id="2.4.1.227" evidence="10"/>
<feature type="binding site" evidence="10">
    <location>
        <position position="292"/>
    </location>
    <ligand>
        <name>UDP-N-acetyl-alpha-D-glucosamine</name>
        <dbReference type="ChEBI" id="CHEBI:57705"/>
    </ligand>
</feature>
<protein>
    <recommendedName>
        <fullName evidence="10">UDP-N-acetylglucosamine--N-acetylmuramyl-(pentapeptide) pyrophosphoryl-undecaprenol N-acetylglucosamine transferase</fullName>
        <ecNumber evidence="10">2.4.1.227</ecNumber>
    </recommendedName>
    <alternativeName>
        <fullName evidence="10">Undecaprenyl-PP-MurNAc-pentapeptide-UDPGlcNAc GlcNAc transferase</fullName>
    </alternativeName>
</protein>
<evidence type="ECO:0000313" key="13">
    <source>
        <dbReference type="EMBL" id="QOL20446.1"/>
    </source>
</evidence>
<keyword evidence="4 10" id="KW-0808">Transferase</keyword>
<dbReference type="NCBIfam" id="TIGR01133">
    <property type="entry name" value="murG"/>
    <property type="match status" value="1"/>
</dbReference>
<evidence type="ECO:0000256" key="3">
    <source>
        <dbReference type="ARBA" id="ARBA00022676"/>
    </source>
</evidence>
<dbReference type="EMBL" id="CP054719">
    <property type="protein sequence ID" value="QOL20446.1"/>
    <property type="molecule type" value="Genomic_DNA"/>
</dbReference>
<dbReference type="HAMAP" id="MF_00033">
    <property type="entry name" value="MurG"/>
    <property type="match status" value="1"/>
</dbReference>
<keyword evidence="5 10" id="KW-0133">Cell shape</keyword>
<dbReference type="GO" id="GO:0050511">
    <property type="term" value="F:undecaprenyldiphospho-muramoylpentapeptide beta-N-acetylglucosaminyltransferase activity"/>
    <property type="evidence" value="ECO:0007669"/>
    <property type="project" value="UniProtKB-UniRule"/>
</dbReference>
<evidence type="ECO:0000256" key="7">
    <source>
        <dbReference type="ARBA" id="ARBA00023136"/>
    </source>
</evidence>
<dbReference type="GO" id="GO:0005975">
    <property type="term" value="P:carbohydrate metabolic process"/>
    <property type="evidence" value="ECO:0007669"/>
    <property type="project" value="InterPro"/>
</dbReference>
<evidence type="ECO:0000256" key="10">
    <source>
        <dbReference type="HAMAP-Rule" id="MF_00033"/>
    </source>
</evidence>
<name>A0A7L9RV40_9PROT</name>
<evidence type="ECO:0000256" key="9">
    <source>
        <dbReference type="ARBA" id="ARBA00023316"/>
    </source>
</evidence>
<dbReference type="InterPro" id="IPR004276">
    <property type="entry name" value="GlycoTrans_28_N"/>
</dbReference>
<comment type="caution">
    <text evidence="10">Lacks conserved residue(s) required for the propagation of feature annotation.</text>
</comment>
<organism evidence="13 14">
    <name type="scientific">Candidatus Bodocaedibacter vickermanii</name>
    <dbReference type="NCBI Taxonomy" id="2741701"/>
    <lineage>
        <taxon>Bacteria</taxon>
        <taxon>Pseudomonadati</taxon>
        <taxon>Pseudomonadota</taxon>
        <taxon>Alphaproteobacteria</taxon>
        <taxon>Holosporales</taxon>
        <taxon>Candidatus Paracaedibacteraceae</taxon>
        <taxon>Candidatus Bodocaedibacter</taxon>
    </lineage>
</organism>
<dbReference type="GO" id="GO:0008360">
    <property type="term" value="P:regulation of cell shape"/>
    <property type="evidence" value="ECO:0007669"/>
    <property type="project" value="UniProtKB-KW"/>
</dbReference>
<feature type="domain" description="Glycosyltransferase family 28 N-terminal" evidence="11">
    <location>
        <begin position="5"/>
        <end position="137"/>
    </location>
</feature>
<dbReference type="InterPro" id="IPR007235">
    <property type="entry name" value="Glyco_trans_28_C"/>
</dbReference>
<evidence type="ECO:0000259" key="11">
    <source>
        <dbReference type="Pfam" id="PF03033"/>
    </source>
</evidence>
<comment type="similarity">
    <text evidence="10">Belongs to the glycosyltransferase 28 family. MurG subfamily.</text>
</comment>
<dbReference type="GO" id="GO:0005886">
    <property type="term" value="C:plasma membrane"/>
    <property type="evidence" value="ECO:0007669"/>
    <property type="project" value="UniProtKB-SubCell"/>
</dbReference>
<feature type="binding site" evidence="10">
    <location>
        <position position="122"/>
    </location>
    <ligand>
        <name>UDP-N-acetyl-alpha-D-glucosamine</name>
        <dbReference type="ChEBI" id="CHEBI:57705"/>
    </ligand>
</feature>
<evidence type="ECO:0000256" key="6">
    <source>
        <dbReference type="ARBA" id="ARBA00022984"/>
    </source>
</evidence>
<dbReference type="UniPathway" id="UPA00219"/>
<comment type="subcellular location">
    <subcellularLocation>
        <location evidence="10">Cell membrane</location>
        <topology evidence="10">Peripheral membrane protein</topology>
        <orientation evidence="10">Cytoplasmic side</orientation>
    </subcellularLocation>
</comment>
<accession>A0A7L9RV40</accession>
<feature type="binding site" evidence="10">
    <location>
        <position position="247"/>
    </location>
    <ligand>
        <name>UDP-N-acetyl-alpha-D-glucosamine</name>
        <dbReference type="ChEBI" id="CHEBI:57705"/>
    </ligand>
</feature>
<evidence type="ECO:0000313" key="14">
    <source>
        <dbReference type="Proteomes" id="UP000594001"/>
    </source>
</evidence>
<dbReference type="SUPFAM" id="SSF53756">
    <property type="entry name" value="UDP-Glycosyltransferase/glycogen phosphorylase"/>
    <property type="match status" value="1"/>
</dbReference>
<keyword evidence="9 10" id="KW-0961">Cell wall biogenesis/degradation</keyword>
<dbReference type="GO" id="GO:0051301">
    <property type="term" value="P:cell division"/>
    <property type="evidence" value="ECO:0007669"/>
    <property type="project" value="UniProtKB-KW"/>
</dbReference>
<comment type="pathway">
    <text evidence="10">Cell wall biogenesis; peptidoglycan biosynthesis.</text>
</comment>
<evidence type="ECO:0000256" key="2">
    <source>
        <dbReference type="ARBA" id="ARBA00022618"/>
    </source>
</evidence>
<evidence type="ECO:0000256" key="4">
    <source>
        <dbReference type="ARBA" id="ARBA00022679"/>
    </source>
</evidence>
<gene>
    <name evidence="10 13" type="primary">murG</name>
    <name evidence="13" type="ORF">CPBP_01240</name>
</gene>